<dbReference type="Proteomes" id="UP001439875">
    <property type="component" value="Unassembled WGS sequence"/>
</dbReference>
<organism evidence="1 2">
    <name type="scientific">Robertmurraya yapensis</name>
    <name type="common">ex Hitch et al 2024</name>
    <dbReference type="NCBI Taxonomy" id="3133160"/>
    <lineage>
        <taxon>Bacteria</taxon>
        <taxon>Bacillati</taxon>
        <taxon>Bacillota</taxon>
        <taxon>Bacilli</taxon>
        <taxon>Bacillales</taxon>
        <taxon>Bacillaceae</taxon>
        <taxon>Robertmurraya</taxon>
    </lineage>
</organism>
<reference evidence="1" key="1">
    <citation type="submission" date="2024-03" db="EMBL/GenBank/DDBJ databases">
        <title>Human intestinal bacterial collection.</title>
        <authorList>
            <person name="Pauvert C."/>
            <person name="Hitch T.C.A."/>
            <person name="Clavel T."/>
        </authorList>
    </citation>
    <scope>NUCLEOTIDE SEQUENCE</scope>
    <source>
        <strain evidence="1">CLA-AA-H227</strain>
    </source>
</reference>
<proteinExistence type="predicted"/>
<gene>
    <name evidence="1" type="ORF">WMO40_12395</name>
</gene>
<protein>
    <submittedName>
        <fullName evidence="1">Uncharacterized protein</fullName>
    </submittedName>
</protein>
<evidence type="ECO:0000313" key="1">
    <source>
        <dbReference type="EMBL" id="MEQ2527507.1"/>
    </source>
</evidence>
<sequence>MTEELKSFETISIQLFNFLKEKPEKEERSSYIEKLNLLLDERLILAQRLKNIEINPFVDSDMAEELKHVDQFIHKALGEIKEEIKEDLIQIKSVKKNEIKYIDPYNQMNTNNSVYFDNRK</sequence>
<accession>A0ACC6SBV1</accession>
<keyword evidence="2" id="KW-1185">Reference proteome</keyword>
<comment type="caution">
    <text evidence="1">The sequence shown here is derived from an EMBL/GenBank/DDBJ whole genome shotgun (WGS) entry which is preliminary data.</text>
</comment>
<name>A0ACC6SBV1_9BACI</name>
<dbReference type="EMBL" id="JBBMEW010000009">
    <property type="protein sequence ID" value="MEQ2527507.1"/>
    <property type="molecule type" value="Genomic_DNA"/>
</dbReference>
<evidence type="ECO:0000313" key="2">
    <source>
        <dbReference type="Proteomes" id="UP001439875"/>
    </source>
</evidence>